<proteinExistence type="predicted"/>
<name>A0A285LSP8_9NOCA</name>
<dbReference type="RefSeq" id="WP_179830976.1">
    <property type="nucleotide sequence ID" value="NZ_OBEG01000005.1"/>
</dbReference>
<keyword evidence="2" id="KW-1185">Reference proteome</keyword>
<gene>
    <name evidence="1" type="ORF">SAMN04244553_4878</name>
</gene>
<protein>
    <submittedName>
        <fullName evidence="1">Uncharacterized protein</fullName>
    </submittedName>
</protein>
<organism evidence="1 2">
    <name type="scientific">Nocardia amikacinitolerans</name>
    <dbReference type="NCBI Taxonomy" id="756689"/>
    <lineage>
        <taxon>Bacteria</taxon>
        <taxon>Bacillati</taxon>
        <taxon>Actinomycetota</taxon>
        <taxon>Actinomycetes</taxon>
        <taxon>Mycobacteriales</taxon>
        <taxon>Nocardiaceae</taxon>
        <taxon>Nocardia</taxon>
    </lineage>
</organism>
<accession>A0A285LSP8</accession>
<dbReference type="AlphaFoldDB" id="A0A285LSP8"/>
<dbReference type="Proteomes" id="UP000219565">
    <property type="component" value="Unassembled WGS sequence"/>
</dbReference>
<reference evidence="1 2" key="1">
    <citation type="submission" date="2017-09" db="EMBL/GenBank/DDBJ databases">
        <authorList>
            <person name="Ehlers B."/>
            <person name="Leendertz F.H."/>
        </authorList>
    </citation>
    <scope>NUCLEOTIDE SEQUENCE [LARGE SCALE GENOMIC DNA]</scope>
    <source>
        <strain evidence="1 2">DSM 45537</strain>
    </source>
</reference>
<evidence type="ECO:0000313" key="2">
    <source>
        <dbReference type="Proteomes" id="UP000219565"/>
    </source>
</evidence>
<evidence type="ECO:0000313" key="1">
    <source>
        <dbReference type="EMBL" id="SNY87918.1"/>
    </source>
</evidence>
<sequence>MRTCANDVLFILRYCGVRVPADVAARIAACRDRHTPDTWMRRPWRITAIGQLLG</sequence>
<dbReference type="EMBL" id="OBEG01000005">
    <property type="protein sequence ID" value="SNY87918.1"/>
    <property type="molecule type" value="Genomic_DNA"/>
</dbReference>